<dbReference type="AlphaFoldDB" id="A0AAD1E5K4"/>
<name>A0AAD1E5K4_9PSED</name>
<keyword evidence="1" id="KW-0472">Membrane</keyword>
<evidence type="ECO:0000313" key="3">
    <source>
        <dbReference type="Proteomes" id="UP000280455"/>
    </source>
</evidence>
<sequence>MACEGRSERGLRSLALLIPFAGIVVILSFSEKLQAGY</sequence>
<evidence type="ECO:0000256" key="1">
    <source>
        <dbReference type="SAM" id="Phobius"/>
    </source>
</evidence>
<organism evidence="2 3">
    <name type="scientific">Pseudomonas chlororaphis subsp. aureofaciens</name>
    <dbReference type="NCBI Taxonomy" id="587851"/>
    <lineage>
        <taxon>Bacteria</taxon>
        <taxon>Pseudomonadati</taxon>
        <taxon>Pseudomonadota</taxon>
        <taxon>Gammaproteobacteria</taxon>
        <taxon>Pseudomonadales</taxon>
        <taxon>Pseudomonadaceae</taxon>
        <taxon>Pseudomonas</taxon>
    </lineage>
</organism>
<keyword evidence="1" id="KW-1133">Transmembrane helix</keyword>
<gene>
    <name evidence="2" type="ORF">C4K07_2076</name>
</gene>
<protein>
    <submittedName>
        <fullName evidence="2">Uncharacterized protein</fullName>
    </submittedName>
</protein>
<dbReference type="EMBL" id="CP027750">
    <property type="protein sequence ID" value="AZE28866.1"/>
    <property type="molecule type" value="Genomic_DNA"/>
</dbReference>
<reference evidence="2 3" key="1">
    <citation type="submission" date="2018-03" db="EMBL/GenBank/DDBJ databases">
        <title>Diversity of phytobeneficial traits revealed by whole-genome analysis of worldwide-isolated phenazine-producing Pseudomonas spp.</title>
        <authorList>
            <person name="Biessy A."/>
            <person name="Novinscak A."/>
            <person name="Blom J."/>
            <person name="Leger G."/>
            <person name="Thomashow L.S."/>
            <person name="Cazorla F.M."/>
            <person name="Josic D."/>
            <person name="Filion M."/>
        </authorList>
    </citation>
    <scope>NUCLEOTIDE SEQUENCE [LARGE SCALE GENOMIC DNA]</scope>
    <source>
        <strain evidence="2 3">ChPhzS24</strain>
    </source>
</reference>
<evidence type="ECO:0000313" key="2">
    <source>
        <dbReference type="EMBL" id="AZE28866.1"/>
    </source>
</evidence>
<dbReference type="Proteomes" id="UP000280455">
    <property type="component" value="Chromosome"/>
</dbReference>
<proteinExistence type="predicted"/>
<keyword evidence="1" id="KW-0812">Transmembrane</keyword>
<accession>A0AAD1E5K4</accession>
<feature type="transmembrane region" description="Helical" evidence="1">
    <location>
        <begin position="12"/>
        <end position="30"/>
    </location>
</feature>